<dbReference type="EMBL" id="JANBUW010001998">
    <property type="protein sequence ID" value="KAJ2841892.1"/>
    <property type="molecule type" value="Genomic_DNA"/>
</dbReference>
<organism evidence="2 3">
    <name type="scientific">Coemansia brasiliensis</name>
    <dbReference type="NCBI Taxonomy" id="2650707"/>
    <lineage>
        <taxon>Eukaryota</taxon>
        <taxon>Fungi</taxon>
        <taxon>Fungi incertae sedis</taxon>
        <taxon>Zoopagomycota</taxon>
        <taxon>Kickxellomycotina</taxon>
        <taxon>Kickxellomycetes</taxon>
        <taxon>Kickxellales</taxon>
        <taxon>Kickxellaceae</taxon>
        <taxon>Coemansia</taxon>
    </lineage>
</organism>
<dbReference type="AlphaFoldDB" id="A0A9W8I226"/>
<evidence type="ECO:0000313" key="3">
    <source>
        <dbReference type="Proteomes" id="UP001139887"/>
    </source>
</evidence>
<comment type="caution">
    <text evidence="2">The sequence shown here is derived from an EMBL/GenBank/DDBJ whole genome shotgun (WGS) entry which is preliminary data.</text>
</comment>
<evidence type="ECO:0000256" key="1">
    <source>
        <dbReference type="SAM" id="MobiDB-lite"/>
    </source>
</evidence>
<reference evidence="2" key="1">
    <citation type="submission" date="2022-07" db="EMBL/GenBank/DDBJ databases">
        <title>Phylogenomic reconstructions and comparative analyses of Kickxellomycotina fungi.</title>
        <authorList>
            <person name="Reynolds N.K."/>
            <person name="Stajich J.E."/>
            <person name="Barry K."/>
            <person name="Grigoriev I.V."/>
            <person name="Crous P."/>
            <person name="Smith M.E."/>
        </authorList>
    </citation>
    <scope>NUCLEOTIDE SEQUENCE</scope>
    <source>
        <strain evidence="2">NRRL 1566</strain>
    </source>
</reference>
<keyword evidence="3" id="KW-1185">Reference proteome</keyword>
<feature type="compositionally biased region" description="Polar residues" evidence="1">
    <location>
        <begin position="132"/>
        <end position="163"/>
    </location>
</feature>
<proteinExistence type="predicted"/>
<dbReference type="OrthoDB" id="203678at2759"/>
<evidence type="ECO:0000313" key="2">
    <source>
        <dbReference type="EMBL" id="KAJ2841892.1"/>
    </source>
</evidence>
<feature type="region of interest" description="Disordered" evidence="1">
    <location>
        <begin position="296"/>
        <end position="323"/>
    </location>
</feature>
<feature type="compositionally biased region" description="Polar residues" evidence="1">
    <location>
        <begin position="244"/>
        <end position="273"/>
    </location>
</feature>
<sequence length="323" mass="35199">MNPQELDTAQQAFSEHLHEWASEYEFIVDSLIQLPDDATAASIDPFLDQLDQLVSSIYEYPILIRIGGLRDCVFRVVERWQRQLIESILNGIIRDMIERLEYYFDPNIDVAGAGTGLVSAPRRSSASRHQRNSSIKSNGSQASFSTQSHQRSGSVLSNTPQQHHASNLAASPLVGANASPQSPLTVQTQSPLMIQTQQQVQNARGLAHARAVSSAFEALSNPPLSAGTASLSPSLPPFVPSSSTQQRLSRASTINQSANRSSIHNTLPASSTRAGALRRARHQRTLSSALAEMADAQDDYSRLSDGGSLYQQPARRSLSFHRG</sequence>
<name>A0A9W8I226_9FUNG</name>
<gene>
    <name evidence="2" type="ORF">IWW36_006104</name>
</gene>
<accession>A0A9W8I226</accession>
<dbReference type="Proteomes" id="UP001139887">
    <property type="component" value="Unassembled WGS sequence"/>
</dbReference>
<protein>
    <submittedName>
        <fullName evidence="2">Uncharacterized protein</fullName>
    </submittedName>
</protein>
<feature type="region of interest" description="Disordered" evidence="1">
    <location>
        <begin position="227"/>
        <end position="283"/>
    </location>
</feature>
<feature type="non-terminal residue" evidence="2">
    <location>
        <position position="323"/>
    </location>
</feature>
<feature type="region of interest" description="Disordered" evidence="1">
    <location>
        <begin position="119"/>
        <end position="163"/>
    </location>
</feature>